<sequence length="406" mass="46070">MALGTPPPAEHGCLPITTQGNPEGTDDGLVHGITSVTNGETQRNLNVSKYCLLGRATRILGVQPVQVDGETRGDNDVVVKVSWPAESRHNEVRIIGLATEEGLIRPHLPGLFDHHDLDCDAGQMREALSISKDSPHGLHVNHLLLFEKLNPISSLSGEDFMTAWIQCYRCHFRLRLNGIDHGHITESNLMVHPVTKTGVLNDYELPVLKKKNQDGSITGTEYIDAIPFMALDLLTKEFFEGKTRRIYRHDVESFIWILPWLFLRGRSSQAEELNQWATSDFDGCQAHKRTFLDIYGRFVAYPGANKRPWMAAFRLLGWLFHNVNEESEAKTREMERALESDVDEDFGGLDKPEPSVRLWNDPSEKVARTYFCQFEAKLKERWGYGFEPLPEGKIALLKDEEHIKLD</sequence>
<accession>A0A067Q432</accession>
<feature type="domain" description="Fungal-type protein kinase" evidence="2">
    <location>
        <begin position="159"/>
        <end position="261"/>
    </location>
</feature>
<evidence type="ECO:0000313" key="4">
    <source>
        <dbReference type="Proteomes" id="UP000027265"/>
    </source>
</evidence>
<evidence type="ECO:0000259" key="2">
    <source>
        <dbReference type="Pfam" id="PF17667"/>
    </source>
</evidence>
<proteinExistence type="predicted"/>
<name>A0A067Q432_9AGAM</name>
<evidence type="ECO:0000313" key="3">
    <source>
        <dbReference type="EMBL" id="KDQ61749.1"/>
    </source>
</evidence>
<dbReference type="OrthoDB" id="5569250at2759"/>
<reference evidence="4" key="1">
    <citation type="journal article" date="2014" name="Proc. Natl. Acad. Sci. U.S.A.">
        <title>Extensive sampling of basidiomycete genomes demonstrates inadequacy of the white-rot/brown-rot paradigm for wood decay fungi.</title>
        <authorList>
            <person name="Riley R."/>
            <person name="Salamov A.A."/>
            <person name="Brown D.W."/>
            <person name="Nagy L.G."/>
            <person name="Floudas D."/>
            <person name="Held B.W."/>
            <person name="Levasseur A."/>
            <person name="Lombard V."/>
            <person name="Morin E."/>
            <person name="Otillar R."/>
            <person name="Lindquist E.A."/>
            <person name="Sun H."/>
            <person name="LaButti K.M."/>
            <person name="Schmutz J."/>
            <person name="Jabbour D."/>
            <person name="Luo H."/>
            <person name="Baker S.E."/>
            <person name="Pisabarro A.G."/>
            <person name="Walton J.D."/>
            <person name="Blanchette R.A."/>
            <person name="Henrissat B."/>
            <person name="Martin F."/>
            <person name="Cullen D."/>
            <person name="Hibbett D.S."/>
            <person name="Grigoriev I.V."/>
        </authorList>
    </citation>
    <scope>NUCLEOTIDE SEQUENCE [LARGE SCALE GENOMIC DNA]</scope>
    <source>
        <strain evidence="4">MUCL 33604</strain>
    </source>
</reference>
<feature type="region of interest" description="Disordered" evidence="1">
    <location>
        <begin position="1"/>
        <end position="31"/>
    </location>
</feature>
<organism evidence="3 4">
    <name type="scientific">Jaapia argillacea MUCL 33604</name>
    <dbReference type="NCBI Taxonomy" id="933084"/>
    <lineage>
        <taxon>Eukaryota</taxon>
        <taxon>Fungi</taxon>
        <taxon>Dikarya</taxon>
        <taxon>Basidiomycota</taxon>
        <taxon>Agaricomycotina</taxon>
        <taxon>Agaricomycetes</taxon>
        <taxon>Agaricomycetidae</taxon>
        <taxon>Jaapiales</taxon>
        <taxon>Jaapiaceae</taxon>
        <taxon>Jaapia</taxon>
    </lineage>
</organism>
<evidence type="ECO:0000256" key="1">
    <source>
        <dbReference type="SAM" id="MobiDB-lite"/>
    </source>
</evidence>
<gene>
    <name evidence="3" type="ORF">JAAARDRAFT_204193</name>
</gene>
<keyword evidence="4" id="KW-1185">Reference proteome</keyword>
<dbReference type="Pfam" id="PF17667">
    <property type="entry name" value="Pkinase_fungal"/>
    <property type="match status" value="1"/>
</dbReference>
<protein>
    <recommendedName>
        <fullName evidence="2">Fungal-type protein kinase domain-containing protein</fullName>
    </recommendedName>
</protein>
<dbReference type="HOGENOM" id="CLU_706079_0_0_1"/>
<dbReference type="AlphaFoldDB" id="A0A067Q432"/>
<dbReference type="EMBL" id="KL197712">
    <property type="protein sequence ID" value="KDQ61749.1"/>
    <property type="molecule type" value="Genomic_DNA"/>
</dbReference>
<dbReference type="InterPro" id="IPR040976">
    <property type="entry name" value="Pkinase_fungal"/>
</dbReference>
<dbReference type="InParanoid" id="A0A067Q432"/>
<dbReference type="Proteomes" id="UP000027265">
    <property type="component" value="Unassembled WGS sequence"/>
</dbReference>